<dbReference type="SUPFAM" id="SSF56601">
    <property type="entry name" value="beta-lactamase/transpeptidase-like"/>
    <property type="match status" value="1"/>
</dbReference>
<feature type="domain" description="Beta-lactamase-related" evidence="2">
    <location>
        <begin position="105"/>
        <end position="429"/>
    </location>
</feature>
<dbReference type="InterPro" id="IPR058664">
    <property type="entry name" value="ARB_00930-like_C"/>
</dbReference>
<dbReference type="Pfam" id="PF00144">
    <property type="entry name" value="Beta-lactamase"/>
    <property type="match status" value="1"/>
</dbReference>
<evidence type="ECO:0000313" key="5">
    <source>
        <dbReference type="Proteomes" id="UP001446871"/>
    </source>
</evidence>
<evidence type="ECO:0000259" key="3">
    <source>
        <dbReference type="Pfam" id="PF26335"/>
    </source>
</evidence>
<protein>
    <submittedName>
        <fullName evidence="4">Beta-lactamase-like 1</fullName>
    </submittedName>
</protein>
<dbReference type="InterPro" id="IPR001466">
    <property type="entry name" value="Beta-lactam-related"/>
</dbReference>
<proteinExistence type="predicted"/>
<dbReference type="PANTHER" id="PTHR22935:SF97">
    <property type="entry name" value="BETA-LACTAMASE-RELATED DOMAIN-CONTAINING PROTEIN"/>
    <property type="match status" value="1"/>
</dbReference>
<evidence type="ECO:0000313" key="4">
    <source>
        <dbReference type="EMBL" id="KAK8047495.1"/>
    </source>
</evidence>
<evidence type="ECO:0000256" key="1">
    <source>
        <dbReference type="SAM" id="SignalP"/>
    </source>
</evidence>
<dbReference type="Gene3D" id="3.40.710.10">
    <property type="entry name" value="DD-peptidase/beta-lactamase superfamily"/>
    <property type="match status" value="1"/>
</dbReference>
<keyword evidence="1" id="KW-0732">Signal</keyword>
<dbReference type="Pfam" id="PF26335">
    <property type="entry name" value="ARB_00930_C"/>
    <property type="match status" value="1"/>
</dbReference>
<gene>
    <name evidence="4" type="ORF">PG996_015559</name>
</gene>
<dbReference type="InterPro" id="IPR051478">
    <property type="entry name" value="Beta-lactamase-like_AB/R"/>
</dbReference>
<keyword evidence="5" id="KW-1185">Reference proteome</keyword>
<reference evidence="4 5" key="1">
    <citation type="submission" date="2023-01" db="EMBL/GenBank/DDBJ databases">
        <title>Analysis of 21 Apiospora genomes using comparative genomics revels a genus with tremendous synthesis potential of carbohydrate active enzymes and secondary metabolites.</title>
        <authorList>
            <person name="Sorensen T."/>
        </authorList>
    </citation>
    <scope>NUCLEOTIDE SEQUENCE [LARGE SCALE GENOMIC DNA]</scope>
    <source>
        <strain evidence="4 5">CBS 83171</strain>
    </source>
</reference>
<dbReference type="EMBL" id="JAQQWM010000009">
    <property type="protein sequence ID" value="KAK8047495.1"/>
    <property type="molecule type" value="Genomic_DNA"/>
</dbReference>
<dbReference type="Proteomes" id="UP001446871">
    <property type="component" value="Unassembled WGS sequence"/>
</dbReference>
<accession>A0ABR1TNL2</accession>
<feature type="signal peptide" evidence="1">
    <location>
        <begin position="1"/>
        <end position="23"/>
    </location>
</feature>
<evidence type="ECO:0000259" key="2">
    <source>
        <dbReference type="Pfam" id="PF00144"/>
    </source>
</evidence>
<feature type="domain" description="Beta-lactamase-like ARB-00930-like C-terminal" evidence="3">
    <location>
        <begin position="456"/>
        <end position="609"/>
    </location>
</feature>
<name>A0ABR1TNL2_9PEZI</name>
<feature type="chain" id="PRO_5046381051" evidence="1">
    <location>
        <begin position="24"/>
        <end position="610"/>
    </location>
</feature>
<dbReference type="PANTHER" id="PTHR22935">
    <property type="entry name" value="PENICILLIN-BINDING PROTEIN"/>
    <property type="match status" value="1"/>
</dbReference>
<comment type="caution">
    <text evidence="4">The sequence shown here is derived from an EMBL/GenBank/DDBJ whole genome shotgun (WGS) entry which is preliminary data.</text>
</comment>
<sequence length="610" mass="66277">MKIPTSISAATWALLLTQSTTVAIPDCPFPGPVFPKPTKLASSETFQSVLSNLTDTFKARDREPANNPNGTSWSVQVFSVSDDDANKPLWEYHHSAPSLATAGTGGVKEVDGDTIYRLGSLTKIFTILTFLVEAGDGYWNTPVTKFVPELALLADKYQYDPVMNVDWASITLGELASHTAGIVRDYALLGELTQENNQTVLESNGFPPAPANETPICGEVYTCNRNRAWPPWSHTSNTHKLTNPFLIIELFDGLGNVPPSFSTAWTVGYSNVAYQILAYALEAIMSKKFANMVQSDVIDKLGLERTYYQKPPDNLGIIVKGQETGWTYSLGEASPTGNMYSSVNDLSALGRAILSSRLIPSAQTRRWLKPAILTSDLREGVSYPWGVKRVPLAGTRITDAYNKAGSINAYQSLMILLPDYDVGIVALLAGGWPGNANWDMADAIGESLVPALEEAARMEADAMYAGTYNAKSNSDTSASLNSTIVLSTESGRPGLGIDRWISNGTDMIPVAIRYTLNYNVTEPALRLYPTGLEKRNEDGSRRAAFKAMIQDRGATDHATDMFSTNCGTWVGQTTAVYASMPLDQFVFHLDAEGGVKGIESLALRAVLDKE</sequence>
<dbReference type="InterPro" id="IPR012338">
    <property type="entry name" value="Beta-lactam/transpept-like"/>
</dbReference>
<organism evidence="4 5">
    <name type="scientific">Apiospora saccharicola</name>
    <dbReference type="NCBI Taxonomy" id="335842"/>
    <lineage>
        <taxon>Eukaryota</taxon>
        <taxon>Fungi</taxon>
        <taxon>Dikarya</taxon>
        <taxon>Ascomycota</taxon>
        <taxon>Pezizomycotina</taxon>
        <taxon>Sordariomycetes</taxon>
        <taxon>Xylariomycetidae</taxon>
        <taxon>Amphisphaeriales</taxon>
        <taxon>Apiosporaceae</taxon>
        <taxon>Apiospora</taxon>
    </lineage>
</organism>